<name>A0AAN8WZT0_HALRR</name>
<feature type="non-terminal residue" evidence="1">
    <location>
        <position position="53"/>
    </location>
</feature>
<evidence type="ECO:0000313" key="2">
    <source>
        <dbReference type="Proteomes" id="UP001381693"/>
    </source>
</evidence>
<keyword evidence="1" id="KW-0808">Transferase</keyword>
<organism evidence="1 2">
    <name type="scientific">Halocaridina rubra</name>
    <name type="common">Hawaiian red shrimp</name>
    <dbReference type="NCBI Taxonomy" id="373956"/>
    <lineage>
        <taxon>Eukaryota</taxon>
        <taxon>Metazoa</taxon>
        <taxon>Ecdysozoa</taxon>
        <taxon>Arthropoda</taxon>
        <taxon>Crustacea</taxon>
        <taxon>Multicrustacea</taxon>
        <taxon>Malacostraca</taxon>
        <taxon>Eumalacostraca</taxon>
        <taxon>Eucarida</taxon>
        <taxon>Decapoda</taxon>
        <taxon>Pleocyemata</taxon>
        <taxon>Caridea</taxon>
        <taxon>Atyoidea</taxon>
        <taxon>Atyidae</taxon>
        <taxon>Halocaridina</taxon>
    </lineage>
</organism>
<protein>
    <submittedName>
        <fullName evidence="1">Mitogen-activated protein kinase kinase kinase kinase 3</fullName>
        <ecNumber evidence="1">2.7.11.1</ecNumber>
    </submittedName>
</protein>
<dbReference type="AlphaFoldDB" id="A0AAN8WZT0"/>
<dbReference type="EC" id="2.7.11.1" evidence="1"/>
<dbReference type="GO" id="GO:0004674">
    <property type="term" value="F:protein serine/threonine kinase activity"/>
    <property type="evidence" value="ECO:0007669"/>
    <property type="project" value="UniProtKB-EC"/>
</dbReference>
<keyword evidence="1" id="KW-0418">Kinase</keyword>
<proteinExistence type="predicted"/>
<keyword evidence="2" id="KW-1185">Reference proteome</keyword>
<gene>
    <name evidence="1" type="primary">MAP4K3</name>
    <name evidence="1" type="ORF">SK128_020536</name>
</gene>
<dbReference type="EMBL" id="JAXCGZ010012599">
    <property type="protein sequence ID" value="KAK7073511.1"/>
    <property type="molecule type" value="Genomic_DNA"/>
</dbReference>
<sequence>MYETFNEIFLTVCLTDSVLAFHEHGMQGRSFKNGEITQEIIDNSRLFRLLGSD</sequence>
<dbReference type="Proteomes" id="UP001381693">
    <property type="component" value="Unassembled WGS sequence"/>
</dbReference>
<accession>A0AAN8WZT0</accession>
<comment type="caution">
    <text evidence="1">The sequence shown here is derived from an EMBL/GenBank/DDBJ whole genome shotgun (WGS) entry which is preliminary data.</text>
</comment>
<reference evidence="1 2" key="1">
    <citation type="submission" date="2023-11" db="EMBL/GenBank/DDBJ databases">
        <title>Halocaridina rubra genome assembly.</title>
        <authorList>
            <person name="Smith C."/>
        </authorList>
    </citation>
    <scope>NUCLEOTIDE SEQUENCE [LARGE SCALE GENOMIC DNA]</scope>
    <source>
        <strain evidence="1">EP-1</strain>
        <tissue evidence="1">Whole</tissue>
    </source>
</reference>
<evidence type="ECO:0000313" key="1">
    <source>
        <dbReference type="EMBL" id="KAK7073511.1"/>
    </source>
</evidence>